<gene>
    <name evidence="2" type="ORF">H0E87_021947</name>
</gene>
<accession>A0A8T2XIF4</accession>
<keyword evidence="3" id="KW-1185">Reference proteome</keyword>
<organism evidence="2 3">
    <name type="scientific">Populus deltoides</name>
    <name type="common">Eastern poplar</name>
    <name type="synonym">Eastern cottonwood</name>
    <dbReference type="NCBI Taxonomy" id="3696"/>
    <lineage>
        <taxon>Eukaryota</taxon>
        <taxon>Viridiplantae</taxon>
        <taxon>Streptophyta</taxon>
        <taxon>Embryophyta</taxon>
        <taxon>Tracheophyta</taxon>
        <taxon>Spermatophyta</taxon>
        <taxon>Magnoliopsida</taxon>
        <taxon>eudicotyledons</taxon>
        <taxon>Gunneridae</taxon>
        <taxon>Pentapetalae</taxon>
        <taxon>rosids</taxon>
        <taxon>fabids</taxon>
        <taxon>Malpighiales</taxon>
        <taxon>Salicaceae</taxon>
        <taxon>Saliceae</taxon>
        <taxon>Populus</taxon>
    </lineage>
</organism>
<evidence type="ECO:0000313" key="3">
    <source>
        <dbReference type="Proteomes" id="UP000807159"/>
    </source>
</evidence>
<proteinExistence type="predicted"/>
<dbReference type="AlphaFoldDB" id="A0A8T2XIF4"/>
<dbReference type="Proteomes" id="UP000807159">
    <property type="component" value="Chromosome 12"/>
</dbReference>
<name>A0A8T2XIF4_POPDE</name>
<feature type="coiled-coil region" evidence="1">
    <location>
        <begin position="35"/>
        <end position="69"/>
    </location>
</feature>
<keyword evidence="1" id="KW-0175">Coiled coil</keyword>
<protein>
    <submittedName>
        <fullName evidence="2">Uncharacterized protein</fullName>
    </submittedName>
</protein>
<evidence type="ECO:0000256" key="1">
    <source>
        <dbReference type="SAM" id="Coils"/>
    </source>
</evidence>
<comment type="caution">
    <text evidence="2">The sequence shown here is derived from an EMBL/GenBank/DDBJ whole genome shotgun (WGS) entry which is preliminary data.</text>
</comment>
<dbReference type="EMBL" id="JACEGQ020000012">
    <property type="protein sequence ID" value="KAH8492562.1"/>
    <property type="molecule type" value="Genomic_DNA"/>
</dbReference>
<reference evidence="2" key="1">
    <citation type="journal article" date="2021" name="J. Hered.">
        <title>Genome Assembly of Salicaceae Populus deltoides (Eastern Cottonwood) I-69 Based on Nanopore Sequencing and Hi-C Technologies.</title>
        <authorList>
            <person name="Bai S."/>
            <person name="Wu H."/>
            <person name="Zhang J."/>
            <person name="Pan Z."/>
            <person name="Zhao W."/>
            <person name="Li Z."/>
            <person name="Tong C."/>
        </authorList>
    </citation>
    <scope>NUCLEOTIDE SEQUENCE</scope>
    <source>
        <tissue evidence="2">Leaf</tissue>
    </source>
</reference>
<evidence type="ECO:0000313" key="2">
    <source>
        <dbReference type="EMBL" id="KAH8492562.1"/>
    </source>
</evidence>
<feature type="coiled-coil region" evidence="1">
    <location>
        <begin position="132"/>
        <end position="166"/>
    </location>
</feature>
<sequence length="227" mass="26823">MKIIQLIKAKFRKLRDNKFVEIEQRRMPDFVYEGLDQVLAERNSLKDQLSEANRKIADLENKARAFEVQGIQQFLNYQVSHGMKEKDGGKDEEIERLEGELGIKISFTDQQSVGEKVIKRFEYHMQSKDEKIRLLKYELAMKDEEMQRLKSQQDRREEEYGRLRNTMQSAYTDMVNAATTLDNAFKFRVRNPLAKGIAYMYKEKDLIGAKASDEGFMWEQNNQKLLF</sequence>